<proteinExistence type="inferred from homology"/>
<dbReference type="PRINTS" id="PR00081">
    <property type="entry name" value="GDHRDH"/>
</dbReference>
<dbReference type="Pfam" id="PF13561">
    <property type="entry name" value="adh_short_C2"/>
    <property type="match status" value="1"/>
</dbReference>
<dbReference type="InterPro" id="IPR051122">
    <property type="entry name" value="SDR_DHRS6-like"/>
</dbReference>
<keyword evidence="2" id="KW-0560">Oxidoreductase</keyword>
<organism evidence="3 4">
    <name type="scientific">Lactiplantibacillus plantarum</name>
    <name type="common">Lactobacillus plantarum</name>
    <dbReference type="NCBI Taxonomy" id="1590"/>
    <lineage>
        <taxon>Bacteria</taxon>
        <taxon>Bacillati</taxon>
        <taxon>Bacillota</taxon>
        <taxon>Bacilli</taxon>
        <taxon>Lactobacillales</taxon>
        <taxon>Lactobacillaceae</taxon>
        <taxon>Lactiplantibacillus</taxon>
    </lineage>
</organism>
<evidence type="ECO:0000313" key="4">
    <source>
        <dbReference type="Proteomes" id="UP000076882"/>
    </source>
</evidence>
<protein>
    <submittedName>
        <fullName evidence="3">Short-chain dehydrogenase/oxidoreductase</fullName>
    </submittedName>
</protein>
<reference evidence="3 4" key="1">
    <citation type="submission" date="2016-03" db="EMBL/GenBank/DDBJ databases">
        <title>Comparative genomics of 54 Lactobacillus plantarum strains reveals genomic uncoupling from niche constraints.</title>
        <authorList>
            <person name="Martino M.E."/>
        </authorList>
    </citation>
    <scope>NUCLEOTIDE SEQUENCE [LARGE SCALE GENOMIC DNA]</scope>
    <source>
        <strain evidence="3 4">19.1</strain>
    </source>
</reference>
<dbReference type="Proteomes" id="UP000076882">
    <property type="component" value="Unassembled WGS sequence"/>
</dbReference>
<dbReference type="PANTHER" id="PTHR43477:SF1">
    <property type="entry name" value="DIHYDROANTICAPSIN 7-DEHYDROGENASE"/>
    <property type="match status" value="1"/>
</dbReference>
<dbReference type="PANTHER" id="PTHR43477">
    <property type="entry name" value="DIHYDROANTICAPSIN 7-DEHYDROGENASE"/>
    <property type="match status" value="1"/>
</dbReference>
<evidence type="ECO:0000256" key="2">
    <source>
        <dbReference type="ARBA" id="ARBA00023002"/>
    </source>
</evidence>
<name>A0A165R4K8_LACPN</name>
<comment type="similarity">
    <text evidence="1">Belongs to the short-chain dehydrogenases/reductases (SDR) family.</text>
</comment>
<dbReference type="PATRIC" id="fig|1590.201.peg.3282"/>
<evidence type="ECO:0000256" key="1">
    <source>
        <dbReference type="ARBA" id="ARBA00006484"/>
    </source>
</evidence>
<dbReference type="Gene3D" id="3.40.50.720">
    <property type="entry name" value="NAD(P)-binding Rossmann-like Domain"/>
    <property type="match status" value="1"/>
</dbReference>
<gene>
    <name evidence="3" type="ORF">Lp19_3349</name>
</gene>
<dbReference type="SUPFAM" id="SSF51735">
    <property type="entry name" value="NAD(P)-binding Rossmann-fold domains"/>
    <property type="match status" value="1"/>
</dbReference>
<accession>A0A165R4K8</accession>
<dbReference type="EMBL" id="LUXM01000040">
    <property type="protein sequence ID" value="KZU92063.1"/>
    <property type="molecule type" value="Genomic_DNA"/>
</dbReference>
<dbReference type="GO" id="GO:0016491">
    <property type="term" value="F:oxidoreductase activity"/>
    <property type="evidence" value="ECO:0007669"/>
    <property type="project" value="UniProtKB-KW"/>
</dbReference>
<dbReference type="AlphaFoldDB" id="A0A165R4K8"/>
<comment type="caution">
    <text evidence="3">The sequence shown here is derived from an EMBL/GenBank/DDBJ whole genome shotgun (WGS) entry which is preliminary data.</text>
</comment>
<evidence type="ECO:0000313" key="3">
    <source>
        <dbReference type="EMBL" id="KZU92063.1"/>
    </source>
</evidence>
<dbReference type="InterPro" id="IPR002347">
    <property type="entry name" value="SDR_fam"/>
</dbReference>
<dbReference type="InterPro" id="IPR036291">
    <property type="entry name" value="NAD(P)-bd_dom_sf"/>
</dbReference>
<sequence length="151" mass="15801">MGGGFLDNSIAAIRQTVEDKFFANLQVAQLASHHLNQHGSLIFTSGAGGRPDNASGAIIGNQAINTMVVGLAVELAPDYRVNAVAPTWTPTGLWRQLSDAQLAAQAATVSAGNPLKRVATPAEVASAYVYLMQNEFMTGQVLHVDGGVELV</sequence>